<dbReference type="PANTHER" id="PTHR32309">
    <property type="entry name" value="TYROSINE-PROTEIN KINASE"/>
    <property type="match status" value="1"/>
</dbReference>
<dbReference type="SUPFAM" id="SSF52540">
    <property type="entry name" value="P-loop containing nucleoside triphosphate hydrolases"/>
    <property type="match status" value="1"/>
</dbReference>
<dbReference type="KEGG" id="slc:SL103_19570"/>
<dbReference type="Gene3D" id="3.40.50.300">
    <property type="entry name" value="P-loop containing nucleotide triphosphate hydrolases"/>
    <property type="match status" value="1"/>
</dbReference>
<feature type="transmembrane region" description="Helical" evidence="4">
    <location>
        <begin position="241"/>
        <end position="262"/>
    </location>
</feature>
<feature type="compositionally biased region" description="Basic residues" evidence="3">
    <location>
        <begin position="515"/>
        <end position="525"/>
    </location>
</feature>
<keyword evidence="4" id="KW-0472">Membrane</keyword>
<feature type="compositionally biased region" description="Low complexity" evidence="3">
    <location>
        <begin position="543"/>
        <end position="552"/>
    </location>
</feature>
<dbReference type="CDD" id="cd05387">
    <property type="entry name" value="BY-kinase"/>
    <property type="match status" value="1"/>
</dbReference>
<feature type="region of interest" description="Disordered" evidence="3">
    <location>
        <begin position="501"/>
        <end position="560"/>
    </location>
</feature>
<evidence type="ECO:0000256" key="2">
    <source>
        <dbReference type="ARBA" id="ARBA00022840"/>
    </source>
</evidence>
<dbReference type="OrthoDB" id="4336558at2"/>
<feature type="transmembrane region" description="Helical" evidence="4">
    <location>
        <begin position="24"/>
        <end position="45"/>
    </location>
</feature>
<evidence type="ECO:0000313" key="6">
    <source>
        <dbReference type="Proteomes" id="UP000094094"/>
    </source>
</evidence>
<dbReference type="InterPro" id="IPR027417">
    <property type="entry name" value="P-loop_NTPase"/>
</dbReference>
<evidence type="ECO:0000256" key="3">
    <source>
        <dbReference type="SAM" id="MobiDB-lite"/>
    </source>
</evidence>
<evidence type="ECO:0000256" key="1">
    <source>
        <dbReference type="ARBA" id="ARBA00022741"/>
    </source>
</evidence>
<proteinExistence type="predicted"/>
<dbReference type="RefSeq" id="WP_069570269.1">
    <property type="nucleotide sequence ID" value="NZ_CP017157.1"/>
</dbReference>
<sequence length="560" mass="58767">MSVFDEPVEEPDQIRDQLRQLFRYRAFIVLGLVLGMLGGAAVSLLGGSTYTATGEVVVHAISTAPFQAGGVSVDKQISMGTERQIAQSASVAAGAAKALGERTAPAVLQRDLRVSNPPETQTLMFEYSADSPERAAALVNAFVHAYLDYRENAASHRIDTTVSKLSAELKPLLDQRKVLDERIAGANAGSGKTSDQSERGNLVTEIADLQGRISSLKSLDTTPGDIVRKGDPPAFPSSPGLAMLLLTGAVAGLALGILAAWVRSVLEPRVRSVADVQDNLRAPVLGILPRRRGGERLLEVGRSGHGNRAEAYRTIAFRLVHDRRFAGRGSLLIVAPRENADAVSVAVNLAGAFAEIGNDILLVEANLRTPELAQRLPLHPGHGRPVPGSWAEGERLAVDAGVDGRFDLLPGREVPNPARALTSPQFARLLNAPSGPDEHVVVVTGPLLTHADGLAVAKQAAGVVVVCDLNEVRRDDLDRVWELITGAGGHILGAVLDKGSRGRSLRGLTDSGPTARKRGRGRRARGSVVVPPARSGPPPPSGAGPAAGAPVGTDAPSLRG</sequence>
<dbReference type="PANTHER" id="PTHR32309:SF13">
    <property type="entry name" value="FERRIC ENTEROBACTIN TRANSPORT PROTEIN FEPE"/>
    <property type="match status" value="1"/>
</dbReference>
<organism evidence="5 6">
    <name type="scientific">Streptomyces lydicus</name>
    <dbReference type="NCBI Taxonomy" id="47763"/>
    <lineage>
        <taxon>Bacteria</taxon>
        <taxon>Bacillati</taxon>
        <taxon>Actinomycetota</taxon>
        <taxon>Actinomycetes</taxon>
        <taxon>Kitasatosporales</taxon>
        <taxon>Streptomycetaceae</taxon>
        <taxon>Streptomyces</taxon>
    </lineage>
</organism>
<protein>
    <submittedName>
        <fullName evidence="5">Lipopolysaccharide biosynthesis protein</fullName>
    </submittedName>
</protein>
<evidence type="ECO:0000313" key="5">
    <source>
        <dbReference type="EMBL" id="AOP48134.1"/>
    </source>
</evidence>
<accession>A0A1D7VN24</accession>
<dbReference type="InterPro" id="IPR005702">
    <property type="entry name" value="Wzc-like_C"/>
</dbReference>
<name>A0A1D7VN24_9ACTN</name>
<keyword evidence="2" id="KW-0067">ATP-binding</keyword>
<dbReference type="EMBL" id="CP017157">
    <property type="protein sequence ID" value="AOP48134.1"/>
    <property type="molecule type" value="Genomic_DNA"/>
</dbReference>
<keyword evidence="1" id="KW-0547">Nucleotide-binding</keyword>
<keyword evidence="4" id="KW-1133">Transmembrane helix</keyword>
<keyword evidence="4" id="KW-0812">Transmembrane</keyword>
<reference evidence="5 6" key="1">
    <citation type="submission" date="2016-09" db="EMBL/GenBank/DDBJ databases">
        <title>Complete genome sequencing of Streptomyces lydicus 103 and metabolic pathways analysis of antibiotic biosynthesis.</title>
        <authorList>
            <person name="Jia N."/>
            <person name="Ding M.-Z."/>
            <person name="Gao F."/>
            <person name="Yuan Y.-J."/>
        </authorList>
    </citation>
    <scope>NUCLEOTIDE SEQUENCE [LARGE SCALE GENOMIC DNA]</scope>
    <source>
        <strain evidence="5 6">103</strain>
    </source>
</reference>
<dbReference type="AlphaFoldDB" id="A0A1D7VN24"/>
<keyword evidence="6" id="KW-1185">Reference proteome</keyword>
<dbReference type="InterPro" id="IPR050445">
    <property type="entry name" value="Bact_polysacc_biosynth/exp"/>
</dbReference>
<gene>
    <name evidence="5" type="ORF">SL103_19570</name>
</gene>
<evidence type="ECO:0000256" key="4">
    <source>
        <dbReference type="SAM" id="Phobius"/>
    </source>
</evidence>
<dbReference type="Proteomes" id="UP000094094">
    <property type="component" value="Chromosome"/>
</dbReference>